<name>A0A1H1KEP5_9BURK</name>
<organism evidence="1 2">
    <name type="scientific">Paraburkholderia tuberum</name>
    <dbReference type="NCBI Taxonomy" id="157910"/>
    <lineage>
        <taxon>Bacteria</taxon>
        <taxon>Pseudomonadati</taxon>
        <taxon>Pseudomonadota</taxon>
        <taxon>Betaproteobacteria</taxon>
        <taxon>Burkholderiales</taxon>
        <taxon>Burkholderiaceae</taxon>
        <taxon>Paraburkholderia</taxon>
    </lineage>
</organism>
<dbReference type="Proteomes" id="UP000199365">
    <property type="component" value="Unassembled WGS sequence"/>
</dbReference>
<gene>
    <name evidence="1" type="ORF">SAMN05445850_7241</name>
</gene>
<protein>
    <submittedName>
        <fullName evidence="1">Uncharacterized protein</fullName>
    </submittedName>
</protein>
<sequence length="83" mass="9249">MPDDRFGECEHCQKGDLRYENNQYDNMLLIILFHRLAEIRLLEPGTTSSLVRASFGSTGAYLADTRMLSSTKGAPTSVAAWPL</sequence>
<proteinExistence type="predicted"/>
<accession>A0A1H1KEP5</accession>
<evidence type="ECO:0000313" key="1">
    <source>
        <dbReference type="EMBL" id="SDR60299.1"/>
    </source>
</evidence>
<keyword evidence="2" id="KW-1185">Reference proteome</keyword>
<dbReference type="EMBL" id="FNKX01000003">
    <property type="protein sequence ID" value="SDR60299.1"/>
    <property type="molecule type" value="Genomic_DNA"/>
</dbReference>
<reference evidence="2" key="1">
    <citation type="submission" date="2016-10" db="EMBL/GenBank/DDBJ databases">
        <authorList>
            <person name="Varghese N."/>
            <person name="Submissions S."/>
        </authorList>
    </citation>
    <scope>NUCLEOTIDE SEQUENCE [LARGE SCALE GENOMIC DNA]</scope>
    <source>
        <strain evidence="2">DUS833</strain>
    </source>
</reference>
<evidence type="ECO:0000313" key="2">
    <source>
        <dbReference type="Proteomes" id="UP000199365"/>
    </source>
</evidence>
<dbReference type="AlphaFoldDB" id="A0A1H1KEP5"/>